<dbReference type="GO" id="GO:0005829">
    <property type="term" value="C:cytosol"/>
    <property type="evidence" value="ECO:0007669"/>
    <property type="project" value="TreeGrafter"/>
</dbReference>
<evidence type="ECO:0000256" key="9">
    <source>
        <dbReference type="ARBA" id="ARBA00023160"/>
    </source>
</evidence>
<dbReference type="PANTHER" id="PTHR11712">
    <property type="entry name" value="POLYKETIDE SYNTHASE-RELATED"/>
    <property type="match status" value="1"/>
</dbReference>
<organism evidence="15 16">
    <name type="scientific">Comamonas testosteroni TK102</name>
    <dbReference type="NCBI Taxonomy" id="1392005"/>
    <lineage>
        <taxon>Bacteria</taxon>
        <taxon>Pseudomonadati</taxon>
        <taxon>Pseudomonadota</taxon>
        <taxon>Betaproteobacteria</taxon>
        <taxon>Burkholderiales</taxon>
        <taxon>Comamonadaceae</taxon>
        <taxon>Comamonas</taxon>
    </lineage>
</organism>
<dbReference type="SUPFAM" id="SSF53901">
    <property type="entry name" value="Thiolase-like"/>
    <property type="match status" value="2"/>
</dbReference>
<evidence type="ECO:0000256" key="12">
    <source>
        <dbReference type="PIRSR" id="PIRSR000447-1"/>
    </source>
</evidence>
<evidence type="ECO:0000313" key="16">
    <source>
        <dbReference type="Proteomes" id="UP000028782"/>
    </source>
</evidence>
<dbReference type="InterPro" id="IPR018201">
    <property type="entry name" value="Ketoacyl_synth_AS"/>
</dbReference>
<evidence type="ECO:0000259" key="14">
    <source>
        <dbReference type="PROSITE" id="PS52004"/>
    </source>
</evidence>
<evidence type="ECO:0000256" key="6">
    <source>
        <dbReference type="ARBA" id="ARBA00022679"/>
    </source>
</evidence>
<dbReference type="Gene3D" id="3.40.47.10">
    <property type="match status" value="1"/>
</dbReference>
<dbReference type="SMART" id="SM00825">
    <property type="entry name" value="PKS_KS"/>
    <property type="match status" value="1"/>
</dbReference>
<dbReference type="PIRSF" id="PIRSF000447">
    <property type="entry name" value="KAS_II"/>
    <property type="match status" value="1"/>
</dbReference>
<dbReference type="PROSITE" id="PS00606">
    <property type="entry name" value="KS3_1"/>
    <property type="match status" value="1"/>
</dbReference>
<dbReference type="InterPro" id="IPR000794">
    <property type="entry name" value="Beta-ketoacyl_synthase"/>
</dbReference>
<keyword evidence="7" id="KW-0276">Fatty acid metabolism</keyword>
<dbReference type="NCBIfam" id="TIGR03150">
    <property type="entry name" value="fabF"/>
    <property type="match status" value="1"/>
</dbReference>
<dbReference type="HOGENOM" id="CLU_000022_69_2_4"/>
<name>A0A076PPD5_COMTE</name>
<comment type="catalytic activity">
    <reaction evidence="11">
        <text>(9Z)-hexadecenoyl-[ACP] + malonyl-[ACP] + H(+) = 3-oxo-(11Z)-octadecenoyl-[ACP] + holo-[ACP] + CO2</text>
        <dbReference type="Rhea" id="RHEA:55040"/>
        <dbReference type="Rhea" id="RHEA-COMP:9623"/>
        <dbReference type="Rhea" id="RHEA-COMP:9685"/>
        <dbReference type="Rhea" id="RHEA-COMP:10800"/>
        <dbReference type="Rhea" id="RHEA-COMP:14074"/>
        <dbReference type="ChEBI" id="CHEBI:15378"/>
        <dbReference type="ChEBI" id="CHEBI:16526"/>
        <dbReference type="ChEBI" id="CHEBI:64479"/>
        <dbReference type="ChEBI" id="CHEBI:78449"/>
        <dbReference type="ChEBI" id="CHEBI:83989"/>
        <dbReference type="ChEBI" id="CHEBI:138538"/>
        <dbReference type="EC" id="2.3.1.179"/>
    </reaction>
</comment>
<dbReference type="NCBIfam" id="NF005589">
    <property type="entry name" value="PRK07314.1"/>
    <property type="match status" value="1"/>
</dbReference>
<proteinExistence type="inferred from homology"/>
<dbReference type="PROSITE" id="PS52004">
    <property type="entry name" value="KS3_2"/>
    <property type="match status" value="1"/>
</dbReference>
<dbReference type="AlphaFoldDB" id="A0A076PPD5"/>
<gene>
    <name evidence="15" type="ORF">O987_05410</name>
</gene>
<evidence type="ECO:0000256" key="5">
    <source>
        <dbReference type="ARBA" id="ARBA00022516"/>
    </source>
</evidence>
<dbReference type="InterPro" id="IPR016039">
    <property type="entry name" value="Thiolase-like"/>
</dbReference>
<dbReference type="Pfam" id="PF00109">
    <property type="entry name" value="ketoacyl-synt"/>
    <property type="match status" value="1"/>
</dbReference>
<evidence type="ECO:0000256" key="13">
    <source>
        <dbReference type="RuleBase" id="RU003694"/>
    </source>
</evidence>
<sequence length="415" mass="43420">MSRRRVVVTGLGCISPVGNTVGEAWANLLAGQSGIDLITKFDASNFSCKIAGEVKGFDVEKYMSAKDARSMDTFIHYGIAAAEQAVLDAGLPTGEALSEDLATRIACVIGSGIGGLPLIENTHAELAARGPRRITPFFVPASIINMVAGHVSMRFGFKGPNLSIVTACTTGLHCIGEAGRMIEYGDADIVVAGGTEATVSPLGVGGFAAMRALSTRNDDPKAASRPWDKDRDGFVLGEGAGVLVLEEYEHAKARGAKIYAELAGFGMSADAGHMTAPNMDGPRRAMLNALRNAGVNQDQVNYLNAHGTSTPLGDANESNAIKAAMGEFAKKNLVVSSTKSMTGHLLGGAGGIESVFTVMALHDQKIPPTINLINQDPECDLDYCANTARDAKLEVAVKNNFGFGGTNGTLVFKRV</sequence>
<keyword evidence="5 11" id="KW-0444">Lipid biosynthesis</keyword>
<comment type="pathway">
    <text evidence="1 11">Lipid metabolism; fatty acid biosynthesis.</text>
</comment>
<feature type="active site" description="For beta-ketoacyl synthase activity" evidence="12">
    <location>
        <position position="168"/>
    </location>
</feature>
<dbReference type="Proteomes" id="UP000028782">
    <property type="component" value="Chromosome"/>
</dbReference>
<keyword evidence="10 11" id="KW-0012">Acyltransferase</keyword>
<dbReference type="Pfam" id="PF02801">
    <property type="entry name" value="Ketoacyl-synt_C"/>
    <property type="match status" value="1"/>
</dbReference>
<dbReference type="KEGG" id="ctes:O987_05410"/>
<evidence type="ECO:0000256" key="7">
    <source>
        <dbReference type="ARBA" id="ARBA00022832"/>
    </source>
</evidence>
<evidence type="ECO:0000256" key="2">
    <source>
        <dbReference type="ARBA" id="ARBA00008467"/>
    </source>
</evidence>
<dbReference type="GO" id="GO:0004315">
    <property type="term" value="F:3-oxoacyl-[acyl-carrier-protein] synthase activity"/>
    <property type="evidence" value="ECO:0007669"/>
    <property type="project" value="UniProtKB-UniRule"/>
</dbReference>
<dbReference type="InterPro" id="IPR017568">
    <property type="entry name" value="3-oxoacyl-ACP_synth-2"/>
</dbReference>
<dbReference type="UniPathway" id="UPA00094"/>
<keyword evidence="8" id="KW-0443">Lipid metabolism</keyword>
<evidence type="ECO:0000256" key="10">
    <source>
        <dbReference type="ARBA" id="ARBA00023315"/>
    </source>
</evidence>
<dbReference type="EMBL" id="CP006704">
    <property type="protein sequence ID" value="AIJ45242.1"/>
    <property type="molecule type" value="Genomic_DNA"/>
</dbReference>
<evidence type="ECO:0000256" key="11">
    <source>
        <dbReference type="PIRNR" id="PIRNR000447"/>
    </source>
</evidence>
<dbReference type="GeneID" id="63995561"/>
<dbReference type="GO" id="GO:0006633">
    <property type="term" value="P:fatty acid biosynthetic process"/>
    <property type="evidence" value="ECO:0007669"/>
    <property type="project" value="UniProtKB-UniRule"/>
</dbReference>
<reference evidence="15 16" key="1">
    <citation type="journal article" date="2014" name="Genome Announc.">
        <title>Complete Genome Sequence of Polychlorinated Biphenyl Degrader Comamonas testosteroni TK102 (NBRC 109938).</title>
        <authorList>
            <person name="Fukuda K."/>
            <person name="Hosoyama A."/>
            <person name="Tsuchikane K."/>
            <person name="Ohji S."/>
            <person name="Yamazoe A."/>
            <person name="Fujita N."/>
            <person name="Shintani M."/>
            <person name="Kimbara K."/>
        </authorList>
    </citation>
    <scope>NUCLEOTIDE SEQUENCE [LARGE SCALE GENOMIC DNA]</scope>
    <source>
        <strain evidence="15">TK102</strain>
    </source>
</reference>
<comment type="similarity">
    <text evidence="2 11 13">Belongs to the thiolase-like superfamily. Beta-ketoacyl-ACP synthases family.</text>
</comment>
<accession>A0A076PPD5</accession>
<evidence type="ECO:0000256" key="8">
    <source>
        <dbReference type="ARBA" id="ARBA00023098"/>
    </source>
</evidence>
<evidence type="ECO:0000313" key="15">
    <source>
        <dbReference type="EMBL" id="AIJ45242.1"/>
    </source>
</evidence>
<keyword evidence="6 11" id="KW-0808">Transferase</keyword>
<dbReference type="CDD" id="cd00834">
    <property type="entry name" value="KAS_I_II"/>
    <property type="match status" value="1"/>
</dbReference>
<dbReference type="PANTHER" id="PTHR11712:SF336">
    <property type="entry name" value="3-OXOACYL-[ACYL-CARRIER-PROTEIN] SYNTHASE, MITOCHONDRIAL"/>
    <property type="match status" value="1"/>
</dbReference>
<evidence type="ECO:0000256" key="4">
    <source>
        <dbReference type="ARBA" id="ARBA00014657"/>
    </source>
</evidence>
<dbReference type="FunFam" id="3.40.47.10:FF:000009">
    <property type="entry name" value="3-oxoacyl-[acyl-carrier-protein] synthase 2"/>
    <property type="match status" value="1"/>
</dbReference>
<feature type="domain" description="Ketosynthase family 3 (KS3)" evidence="14">
    <location>
        <begin position="3"/>
        <end position="414"/>
    </location>
</feature>
<comment type="function">
    <text evidence="11">Involved in the type II fatty acid elongation cycle. Catalyzes the elongation of a wide range of acyl-ACP by the addition of two carbons from malonyl-ACP to an acyl acceptor. Can efficiently catalyze the conversion of palmitoleoyl-ACP (cis-hexadec-9-enoyl-ACP) to cis-vaccenoyl-ACP (cis-octadec-11-enoyl-ACP), an essential step in the thermal regulation of fatty acid composition.</text>
</comment>
<dbReference type="InterPro" id="IPR014030">
    <property type="entry name" value="Ketoacyl_synth_N"/>
</dbReference>
<comment type="catalytic activity">
    <reaction evidence="11">
        <text>a fatty acyl-[ACP] + malonyl-[ACP] + H(+) = a 3-oxoacyl-[ACP] + holo-[ACP] + CO2</text>
        <dbReference type="Rhea" id="RHEA:22836"/>
        <dbReference type="Rhea" id="RHEA-COMP:9623"/>
        <dbReference type="Rhea" id="RHEA-COMP:9685"/>
        <dbReference type="Rhea" id="RHEA-COMP:9916"/>
        <dbReference type="Rhea" id="RHEA-COMP:14125"/>
        <dbReference type="ChEBI" id="CHEBI:15378"/>
        <dbReference type="ChEBI" id="CHEBI:16526"/>
        <dbReference type="ChEBI" id="CHEBI:64479"/>
        <dbReference type="ChEBI" id="CHEBI:78449"/>
        <dbReference type="ChEBI" id="CHEBI:78776"/>
        <dbReference type="ChEBI" id="CHEBI:138651"/>
    </reaction>
</comment>
<dbReference type="EC" id="2.3.1.179" evidence="3 11"/>
<evidence type="ECO:0000256" key="3">
    <source>
        <dbReference type="ARBA" id="ARBA00012356"/>
    </source>
</evidence>
<dbReference type="RefSeq" id="WP_003057981.1">
    <property type="nucleotide sequence ID" value="NZ_CP006704.1"/>
</dbReference>
<dbReference type="InterPro" id="IPR020841">
    <property type="entry name" value="PKS_Beta-ketoAc_synthase_dom"/>
</dbReference>
<keyword evidence="9 11" id="KW-0275">Fatty acid biosynthesis</keyword>
<protein>
    <recommendedName>
        <fullName evidence="4 11">3-oxoacyl-[acyl-carrier-protein] synthase 2</fullName>
        <ecNumber evidence="3 11">2.3.1.179</ecNumber>
    </recommendedName>
</protein>
<dbReference type="NCBIfam" id="NF004970">
    <property type="entry name" value="PRK06333.1"/>
    <property type="match status" value="1"/>
</dbReference>
<evidence type="ECO:0000256" key="1">
    <source>
        <dbReference type="ARBA" id="ARBA00005194"/>
    </source>
</evidence>
<dbReference type="InterPro" id="IPR014031">
    <property type="entry name" value="Ketoacyl_synth_C"/>
</dbReference>